<dbReference type="EMBL" id="FNWO01000004">
    <property type="protein sequence ID" value="SEH32716.1"/>
    <property type="molecule type" value="Genomic_DNA"/>
</dbReference>
<evidence type="ECO:0000313" key="5">
    <source>
        <dbReference type="Proteomes" id="UP000182983"/>
    </source>
</evidence>
<gene>
    <name evidence="4" type="ORF">SAMN04244559_01303</name>
</gene>
<evidence type="ECO:0000313" key="4">
    <source>
        <dbReference type="EMBL" id="SEH32716.1"/>
    </source>
</evidence>
<dbReference type="Pfam" id="PF00072">
    <property type="entry name" value="Response_reg"/>
    <property type="match status" value="1"/>
</dbReference>
<feature type="modified residue" description="4-aspartylphosphate" evidence="1">
    <location>
        <position position="58"/>
    </location>
</feature>
<sequence length="328" mass="35235">MGTAYETVRLVVCDDPSQTLSLKEALRAFGIGNVRSCNDVATMMRFLDDSLIDLLLYDVDTAGDALLDVTSGIRRDRQGRNPFVIVIAAIADATRDTVSRLIDVGIDDLLRKPVSQDRLLGSIERFVRSRKPFATSIDFVGPSRRSAERDAADPSGLIQVPNTLHCKVARRMDDSAVQRLVDVASFDLEDRQVEAHARTLERLSGAAHAAFQGRGNDGAFGDQLNLLAHTASGFRARIPATASPQLGELANILVSLSDRLVRSGGSTSGAATDVELLSKVSQAIRRAVTVERSAVQLMQDIVDTVSGPGALSDDTRCHQPDGSASKPI</sequence>
<dbReference type="SUPFAM" id="SSF52172">
    <property type="entry name" value="CheY-like"/>
    <property type="match status" value="1"/>
</dbReference>
<proteinExistence type="predicted"/>
<accession>A0A1H6HB59</accession>
<evidence type="ECO:0000256" key="2">
    <source>
        <dbReference type="SAM" id="MobiDB-lite"/>
    </source>
</evidence>
<dbReference type="PROSITE" id="PS50110">
    <property type="entry name" value="RESPONSE_REGULATORY"/>
    <property type="match status" value="1"/>
</dbReference>
<feature type="domain" description="Response regulatory" evidence="3">
    <location>
        <begin position="8"/>
        <end position="127"/>
    </location>
</feature>
<reference evidence="5" key="1">
    <citation type="submission" date="2016-10" db="EMBL/GenBank/DDBJ databases">
        <authorList>
            <person name="Varghese N."/>
            <person name="Submissions S."/>
        </authorList>
    </citation>
    <scope>NUCLEOTIDE SEQUENCE [LARGE SCALE GENOMIC DNA]</scope>
    <source>
        <strain evidence="5">DSM 13234</strain>
    </source>
</reference>
<dbReference type="InterPro" id="IPR011006">
    <property type="entry name" value="CheY-like_superfamily"/>
</dbReference>
<feature type="region of interest" description="Disordered" evidence="2">
    <location>
        <begin position="308"/>
        <end position="328"/>
    </location>
</feature>
<keyword evidence="1" id="KW-0597">Phosphoprotein</keyword>
<keyword evidence="5" id="KW-1185">Reference proteome</keyword>
<evidence type="ECO:0000256" key="1">
    <source>
        <dbReference type="PROSITE-ProRule" id="PRU00169"/>
    </source>
</evidence>
<evidence type="ECO:0000259" key="3">
    <source>
        <dbReference type="PROSITE" id="PS50110"/>
    </source>
</evidence>
<dbReference type="Gene3D" id="3.40.50.2300">
    <property type="match status" value="1"/>
</dbReference>
<dbReference type="InterPro" id="IPR001789">
    <property type="entry name" value="Sig_transdc_resp-reg_receiver"/>
</dbReference>
<dbReference type="AlphaFoldDB" id="A0A1H6HB59"/>
<protein>
    <submittedName>
        <fullName evidence="4">Response regulator receiver domain-containing protein</fullName>
    </submittedName>
</protein>
<dbReference type="GO" id="GO:0000160">
    <property type="term" value="P:phosphorelay signal transduction system"/>
    <property type="evidence" value="ECO:0007669"/>
    <property type="project" value="InterPro"/>
</dbReference>
<dbReference type="RefSeq" id="WP_074766706.1">
    <property type="nucleotide sequence ID" value="NZ_FNWO01000004.1"/>
</dbReference>
<dbReference type="Proteomes" id="UP000182983">
    <property type="component" value="Unassembled WGS sequence"/>
</dbReference>
<organism evidence="4 5">
    <name type="scientific">Magnetospirillum fulvum</name>
    <name type="common">Rhodospirillum fulvum</name>
    <dbReference type="NCBI Taxonomy" id="1082"/>
    <lineage>
        <taxon>Bacteria</taxon>
        <taxon>Pseudomonadati</taxon>
        <taxon>Pseudomonadota</taxon>
        <taxon>Alphaproteobacteria</taxon>
        <taxon>Rhodospirillales</taxon>
        <taxon>Rhodospirillaceae</taxon>
        <taxon>Magnetospirillum</taxon>
    </lineage>
</organism>
<name>A0A1H6HB59_MAGFU</name>